<protein>
    <submittedName>
        <fullName evidence="2">Uncharacterized protein</fullName>
    </submittedName>
</protein>
<gene>
    <name evidence="2" type="ORF">DFH08DRAFT_942955</name>
</gene>
<evidence type="ECO:0000313" key="3">
    <source>
        <dbReference type="Proteomes" id="UP001218218"/>
    </source>
</evidence>
<dbReference type="InterPro" id="IPR023393">
    <property type="entry name" value="START-like_dom_sf"/>
</dbReference>
<keyword evidence="3" id="KW-1185">Reference proteome</keyword>
<dbReference type="AlphaFoldDB" id="A0AAD6ZC44"/>
<sequence length="232" mass="25612">MMLSTLILQSLHVALLGLTFATPVHGSMDYVPNDIHCTKDSHAGFVHNTYTYIAPLHDFTNLVGSFFNISWYDGIVVTNTTGADNVPGASRSGPFNGVTYNETLTMFTERSDALTFSFIGQGFSYTRSPKGPTMTLDSYTESMRFESICGGKATYIDVLTRVCSDNQIEAYDLWYTLHMTTFQNMAVNLGAPVLAGDCPLHCFLIYCGAEKSPCGREWDDNDKQGDTADLMH</sequence>
<feature type="non-terminal residue" evidence="2">
    <location>
        <position position="1"/>
    </location>
</feature>
<comment type="caution">
    <text evidence="2">The sequence shown here is derived from an EMBL/GenBank/DDBJ whole genome shotgun (WGS) entry which is preliminary data.</text>
</comment>
<proteinExistence type="predicted"/>
<feature type="signal peptide" evidence="1">
    <location>
        <begin position="1"/>
        <end position="26"/>
    </location>
</feature>
<evidence type="ECO:0000256" key="1">
    <source>
        <dbReference type="SAM" id="SignalP"/>
    </source>
</evidence>
<dbReference type="Proteomes" id="UP001218218">
    <property type="component" value="Unassembled WGS sequence"/>
</dbReference>
<dbReference type="Gene3D" id="3.30.530.20">
    <property type="match status" value="1"/>
</dbReference>
<feature type="chain" id="PRO_5042199628" evidence="1">
    <location>
        <begin position="27"/>
        <end position="232"/>
    </location>
</feature>
<organism evidence="2 3">
    <name type="scientific">Mycena albidolilacea</name>
    <dbReference type="NCBI Taxonomy" id="1033008"/>
    <lineage>
        <taxon>Eukaryota</taxon>
        <taxon>Fungi</taxon>
        <taxon>Dikarya</taxon>
        <taxon>Basidiomycota</taxon>
        <taxon>Agaricomycotina</taxon>
        <taxon>Agaricomycetes</taxon>
        <taxon>Agaricomycetidae</taxon>
        <taxon>Agaricales</taxon>
        <taxon>Marasmiineae</taxon>
        <taxon>Mycenaceae</taxon>
        <taxon>Mycena</taxon>
    </lineage>
</organism>
<keyword evidence="1" id="KW-0732">Signal</keyword>
<evidence type="ECO:0000313" key="2">
    <source>
        <dbReference type="EMBL" id="KAJ7315153.1"/>
    </source>
</evidence>
<name>A0AAD6ZC44_9AGAR</name>
<accession>A0AAD6ZC44</accession>
<dbReference type="EMBL" id="JARIHO010000063">
    <property type="protein sequence ID" value="KAJ7315153.1"/>
    <property type="molecule type" value="Genomic_DNA"/>
</dbReference>
<reference evidence="2" key="1">
    <citation type="submission" date="2023-03" db="EMBL/GenBank/DDBJ databases">
        <title>Massive genome expansion in bonnet fungi (Mycena s.s.) driven by repeated elements and novel gene families across ecological guilds.</title>
        <authorList>
            <consortium name="Lawrence Berkeley National Laboratory"/>
            <person name="Harder C.B."/>
            <person name="Miyauchi S."/>
            <person name="Viragh M."/>
            <person name="Kuo A."/>
            <person name="Thoen E."/>
            <person name="Andreopoulos B."/>
            <person name="Lu D."/>
            <person name="Skrede I."/>
            <person name="Drula E."/>
            <person name="Henrissat B."/>
            <person name="Morin E."/>
            <person name="Kohler A."/>
            <person name="Barry K."/>
            <person name="LaButti K."/>
            <person name="Morin E."/>
            <person name="Salamov A."/>
            <person name="Lipzen A."/>
            <person name="Mereny Z."/>
            <person name="Hegedus B."/>
            <person name="Baldrian P."/>
            <person name="Stursova M."/>
            <person name="Weitz H."/>
            <person name="Taylor A."/>
            <person name="Grigoriev I.V."/>
            <person name="Nagy L.G."/>
            <person name="Martin F."/>
            <person name="Kauserud H."/>
        </authorList>
    </citation>
    <scope>NUCLEOTIDE SEQUENCE</scope>
    <source>
        <strain evidence="2">CBHHK002</strain>
    </source>
</reference>